<reference evidence="1" key="1">
    <citation type="submission" date="2020-10" db="EMBL/GenBank/DDBJ databases">
        <authorList>
            <person name="Gilroy R."/>
        </authorList>
    </citation>
    <scope>NUCLEOTIDE SEQUENCE</scope>
    <source>
        <strain evidence="1">CHK199-13235</strain>
    </source>
</reference>
<dbReference type="AlphaFoldDB" id="A0A9D1JYZ6"/>
<name>A0A9D1JYZ6_9FIRM</name>
<comment type="caution">
    <text evidence="1">The sequence shown here is derived from an EMBL/GenBank/DDBJ whole genome shotgun (WGS) entry which is preliminary data.</text>
</comment>
<evidence type="ECO:0000313" key="1">
    <source>
        <dbReference type="EMBL" id="HIS75217.1"/>
    </source>
</evidence>
<reference evidence="1" key="2">
    <citation type="journal article" date="2021" name="PeerJ">
        <title>Extensive microbial diversity within the chicken gut microbiome revealed by metagenomics and culture.</title>
        <authorList>
            <person name="Gilroy R."/>
            <person name="Ravi A."/>
            <person name="Getino M."/>
            <person name="Pursley I."/>
            <person name="Horton D.L."/>
            <person name="Alikhan N.F."/>
            <person name="Baker D."/>
            <person name="Gharbi K."/>
            <person name="Hall N."/>
            <person name="Watson M."/>
            <person name="Adriaenssens E.M."/>
            <person name="Foster-Nyarko E."/>
            <person name="Jarju S."/>
            <person name="Secka A."/>
            <person name="Antonio M."/>
            <person name="Oren A."/>
            <person name="Chaudhuri R.R."/>
            <person name="La Ragione R."/>
            <person name="Hildebrand F."/>
            <person name="Pallen M.J."/>
        </authorList>
    </citation>
    <scope>NUCLEOTIDE SEQUENCE</scope>
    <source>
        <strain evidence="1">CHK199-13235</strain>
    </source>
</reference>
<protein>
    <submittedName>
        <fullName evidence="1">Uncharacterized protein</fullName>
    </submittedName>
</protein>
<accession>A0A9D1JYZ6</accession>
<dbReference type="EMBL" id="DVJP01000003">
    <property type="protein sequence ID" value="HIS75217.1"/>
    <property type="molecule type" value="Genomic_DNA"/>
</dbReference>
<sequence length="46" mass="5229">MQSQPSGASDFPDDVGRFFHQRAFHWPHGFGQMEPGEKRVSARALQ</sequence>
<evidence type="ECO:0000313" key="2">
    <source>
        <dbReference type="Proteomes" id="UP000824002"/>
    </source>
</evidence>
<proteinExistence type="predicted"/>
<organism evidence="1 2">
    <name type="scientific">Candidatus Merdivicinus excrementipullorum</name>
    <dbReference type="NCBI Taxonomy" id="2840867"/>
    <lineage>
        <taxon>Bacteria</taxon>
        <taxon>Bacillati</taxon>
        <taxon>Bacillota</taxon>
        <taxon>Clostridia</taxon>
        <taxon>Eubacteriales</taxon>
        <taxon>Oscillospiraceae</taxon>
        <taxon>Oscillospiraceae incertae sedis</taxon>
        <taxon>Candidatus Merdivicinus</taxon>
    </lineage>
</organism>
<gene>
    <name evidence="1" type="ORF">IAB51_00245</name>
</gene>
<dbReference type="Proteomes" id="UP000824002">
    <property type="component" value="Unassembled WGS sequence"/>
</dbReference>